<gene>
    <name evidence="2" type="ORF">F8568_030645</name>
</gene>
<accession>A0A6I4ML14</accession>
<feature type="transmembrane region" description="Helical" evidence="1">
    <location>
        <begin position="12"/>
        <end position="38"/>
    </location>
</feature>
<dbReference type="EMBL" id="WBMS02000029">
    <property type="protein sequence ID" value="MWA04657.1"/>
    <property type="molecule type" value="Genomic_DNA"/>
</dbReference>
<protein>
    <submittedName>
        <fullName evidence="2">Uncharacterized protein</fullName>
    </submittedName>
</protein>
<reference evidence="2" key="1">
    <citation type="submission" date="2019-12" db="EMBL/GenBank/DDBJ databases">
        <title>Actinomadura physcomitrii sp. nov., a novel actinomycete isolated from moss [Physcomitrium sphaericum (Ludw) Fuernr].</title>
        <authorList>
            <person name="Zhuang X."/>
        </authorList>
    </citation>
    <scope>NUCLEOTIDE SEQUENCE [LARGE SCALE GENOMIC DNA]</scope>
    <source>
        <strain evidence="2">LD22</strain>
    </source>
</reference>
<keyword evidence="3" id="KW-1185">Reference proteome</keyword>
<comment type="caution">
    <text evidence="2">The sequence shown here is derived from an EMBL/GenBank/DDBJ whole genome shotgun (WGS) entry which is preliminary data.</text>
</comment>
<sequence length="48" mass="5322">MTVIVSTLLSSVLLLFGTGLHPVVALTWLGPLPVLWLAPRWRRRTARG</sequence>
<dbReference type="AlphaFoldDB" id="A0A6I4ML14"/>
<keyword evidence="1" id="KW-0812">Transmembrane</keyword>
<keyword evidence="1" id="KW-0472">Membrane</keyword>
<evidence type="ECO:0000313" key="3">
    <source>
        <dbReference type="Proteomes" id="UP000462055"/>
    </source>
</evidence>
<evidence type="ECO:0000313" key="2">
    <source>
        <dbReference type="EMBL" id="MWA04657.1"/>
    </source>
</evidence>
<dbReference type="Proteomes" id="UP000462055">
    <property type="component" value="Unassembled WGS sequence"/>
</dbReference>
<name>A0A6I4ML14_9ACTN</name>
<dbReference type="RefSeq" id="WP_160573811.1">
    <property type="nucleotide sequence ID" value="NZ_WBMS02000029.1"/>
</dbReference>
<proteinExistence type="predicted"/>
<evidence type="ECO:0000256" key="1">
    <source>
        <dbReference type="SAM" id="Phobius"/>
    </source>
</evidence>
<organism evidence="2 3">
    <name type="scientific">Actinomadura physcomitrii</name>
    <dbReference type="NCBI Taxonomy" id="2650748"/>
    <lineage>
        <taxon>Bacteria</taxon>
        <taxon>Bacillati</taxon>
        <taxon>Actinomycetota</taxon>
        <taxon>Actinomycetes</taxon>
        <taxon>Streptosporangiales</taxon>
        <taxon>Thermomonosporaceae</taxon>
        <taxon>Actinomadura</taxon>
    </lineage>
</organism>
<keyword evidence="1" id="KW-1133">Transmembrane helix</keyword>